<feature type="signal peptide" evidence="1">
    <location>
        <begin position="1"/>
        <end position="22"/>
    </location>
</feature>
<evidence type="ECO:0000313" key="3">
    <source>
        <dbReference type="Proteomes" id="UP000051952"/>
    </source>
</evidence>
<sequence>MRFFILVAFIAALSVASPQAEAAAQYFCGVMSEDDVVILGMPSIVANVTLYATSGGSGGNYSITATSTTRSEPSACVQAGSYTYDVMLRTYSFVALFPPSTSNTSCANNLWQLNFTMAHETHDRKFDLVGFNQHDHLFQIKTYTDFCFARVPSGEYCGSALDVPATLSVYSPNIFFLNVNASTNPCLLSGQYLLNSVSGEVAFELGSSTCNEFFVITNVTYVANPQISLTFSGSDFGIGFTAVLTAAQCSTTKK</sequence>
<evidence type="ECO:0008006" key="4">
    <source>
        <dbReference type="Google" id="ProtNLM"/>
    </source>
</evidence>
<proteinExistence type="predicted"/>
<protein>
    <recommendedName>
        <fullName evidence="4">Membrane-associated protein</fullName>
    </recommendedName>
</protein>
<dbReference type="VEuPathDB" id="TriTrypDB:BSAL_41020"/>
<organism evidence="2 3">
    <name type="scientific">Bodo saltans</name>
    <name type="common">Flagellated protozoan</name>
    <dbReference type="NCBI Taxonomy" id="75058"/>
    <lineage>
        <taxon>Eukaryota</taxon>
        <taxon>Discoba</taxon>
        <taxon>Euglenozoa</taxon>
        <taxon>Kinetoplastea</taxon>
        <taxon>Metakinetoplastina</taxon>
        <taxon>Eubodonida</taxon>
        <taxon>Bodonidae</taxon>
        <taxon>Bodo</taxon>
    </lineage>
</organism>
<evidence type="ECO:0000313" key="2">
    <source>
        <dbReference type="EMBL" id="CUI15382.1"/>
    </source>
</evidence>
<keyword evidence="1" id="KW-0732">Signal</keyword>
<gene>
    <name evidence="2" type="ORF">BSAL_41020</name>
</gene>
<reference evidence="3" key="1">
    <citation type="submission" date="2015-09" db="EMBL/GenBank/DDBJ databases">
        <authorList>
            <consortium name="Pathogen Informatics"/>
        </authorList>
    </citation>
    <scope>NUCLEOTIDE SEQUENCE [LARGE SCALE GENOMIC DNA]</scope>
    <source>
        <strain evidence="3">Lake Konstanz</strain>
    </source>
</reference>
<evidence type="ECO:0000256" key="1">
    <source>
        <dbReference type="SAM" id="SignalP"/>
    </source>
</evidence>
<dbReference type="Proteomes" id="UP000051952">
    <property type="component" value="Unassembled WGS sequence"/>
</dbReference>
<dbReference type="AlphaFoldDB" id="A0A0S4KIB6"/>
<name>A0A0S4KIB6_BODSA</name>
<dbReference type="EMBL" id="CYKH01002123">
    <property type="protein sequence ID" value="CUI15382.1"/>
    <property type="molecule type" value="Genomic_DNA"/>
</dbReference>
<feature type="chain" id="PRO_5006623322" description="Membrane-associated protein" evidence="1">
    <location>
        <begin position="23"/>
        <end position="254"/>
    </location>
</feature>
<accession>A0A0S4KIB6</accession>
<keyword evidence="3" id="KW-1185">Reference proteome</keyword>